<keyword evidence="3" id="KW-1185">Reference proteome</keyword>
<evidence type="ECO:0000256" key="1">
    <source>
        <dbReference type="SAM" id="SignalP"/>
    </source>
</evidence>
<dbReference type="EMBL" id="JASBRG010000005">
    <property type="protein sequence ID" value="MDI3319848.1"/>
    <property type="molecule type" value="Genomic_DNA"/>
</dbReference>
<name>A0ABT6RBB0_9BACT</name>
<protein>
    <submittedName>
        <fullName evidence="2">Uncharacterized protein</fullName>
    </submittedName>
</protein>
<keyword evidence="1" id="KW-0732">Signal</keyword>
<evidence type="ECO:0000313" key="2">
    <source>
        <dbReference type="EMBL" id="MDI3319848.1"/>
    </source>
</evidence>
<comment type="caution">
    <text evidence="2">The sequence shown here is derived from an EMBL/GenBank/DDBJ whole genome shotgun (WGS) entry which is preliminary data.</text>
</comment>
<dbReference type="RefSeq" id="WP_282333951.1">
    <property type="nucleotide sequence ID" value="NZ_JASBRG010000005.1"/>
</dbReference>
<proteinExistence type="predicted"/>
<organism evidence="2 3">
    <name type="scientific">Pinibacter soli</name>
    <dbReference type="NCBI Taxonomy" id="3044211"/>
    <lineage>
        <taxon>Bacteria</taxon>
        <taxon>Pseudomonadati</taxon>
        <taxon>Bacteroidota</taxon>
        <taxon>Chitinophagia</taxon>
        <taxon>Chitinophagales</taxon>
        <taxon>Chitinophagaceae</taxon>
        <taxon>Pinibacter</taxon>
    </lineage>
</organism>
<feature type="chain" id="PRO_5045959159" evidence="1">
    <location>
        <begin position="23"/>
        <end position="264"/>
    </location>
</feature>
<evidence type="ECO:0000313" key="3">
    <source>
        <dbReference type="Proteomes" id="UP001226434"/>
    </source>
</evidence>
<gene>
    <name evidence="2" type="ORF">QJ048_08695</name>
</gene>
<dbReference type="Proteomes" id="UP001226434">
    <property type="component" value="Unassembled WGS sequence"/>
</dbReference>
<feature type="signal peptide" evidence="1">
    <location>
        <begin position="1"/>
        <end position="22"/>
    </location>
</feature>
<sequence>MKPILKLFLVLLLFNLTTQIHGQLSMKDPLFCHDKDNYLRCYNDGTYILTFAKGKFNEFRTVNNQMRYSDITRTITFIQKRRDNSGVVDTIQMIQQPKSIILKKGASSLEIASLKNVPEETKNYGISVDTTENWNPKLTFLLDSNYVTVDVGDTWKKWRWDIVIRENDRLFCILYNSSRHNRVSFIFATDNNLKCGTSFSSSFRTEKKIRWINQSYVYRIDREDGKIVIGDLYDGDKGYYYGYNKSGKLKTKKIVGELKLCDCD</sequence>
<accession>A0ABT6RBB0</accession>
<reference evidence="2 3" key="1">
    <citation type="submission" date="2023-05" db="EMBL/GenBank/DDBJ databases">
        <title>Genome sequence of Pinibacter sp. MAH-24.</title>
        <authorList>
            <person name="Huq M.A."/>
        </authorList>
    </citation>
    <scope>NUCLEOTIDE SEQUENCE [LARGE SCALE GENOMIC DNA]</scope>
    <source>
        <strain evidence="2 3">MAH-24</strain>
    </source>
</reference>